<feature type="transmembrane region" description="Helical" evidence="7">
    <location>
        <begin position="175"/>
        <end position="196"/>
    </location>
</feature>
<feature type="domain" description="TRAP C4-dicarboxylate transport system permease DctM subunit" evidence="8">
    <location>
        <begin position="12"/>
        <end position="424"/>
    </location>
</feature>
<keyword evidence="6 7" id="KW-0472">Membrane</keyword>
<evidence type="ECO:0000256" key="4">
    <source>
        <dbReference type="ARBA" id="ARBA00022692"/>
    </source>
</evidence>
<feature type="transmembrane region" description="Helical" evidence="7">
    <location>
        <begin position="217"/>
        <end position="243"/>
    </location>
</feature>
<dbReference type="RefSeq" id="WP_091999664.1">
    <property type="nucleotide sequence ID" value="NZ_FMYQ01000017.1"/>
</dbReference>
<keyword evidence="3 7" id="KW-0997">Cell inner membrane</keyword>
<keyword evidence="4 7" id="KW-0812">Transmembrane</keyword>
<reference evidence="10" key="1">
    <citation type="submission" date="2016-09" db="EMBL/GenBank/DDBJ databases">
        <authorList>
            <person name="Varghese N."/>
            <person name="Submissions S."/>
        </authorList>
    </citation>
    <scope>NUCLEOTIDE SEQUENCE [LARGE SCALE GENOMIC DNA]</scope>
    <source>
        <strain evidence="10">TNe-862</strain>
    </source>
</reference>
<keyword evidence="10" id="KW-1185">Reference proteome</keyword>
<evidence type="ECO:0000313" key="9">
    <source>
        <dbReference type="EMBL" id="SDD31881.1"/>
    </source>
</evidence>
<evidence type="ECO:0000256" key="5">
    <source>
        <dbReference type="ARBA" id="ARBA00022989"/>
    </source>
</evidence>
<dbReference type="STRING" id="416944.SAMN05421548_117137"/>
<feature type="transmembrane region" description="Helical" evidence="7">
    <location>
        <begin position="323"/>
        <end position="351"/>
    </location>
</feature>
<comment type="subcellular location">
    <subcellularLocation>
        <location evidence="1 7">Cell inner membrane</location>
        <topology evidence="1 7">Multi-pass membrane protein</topology>
    </subcellularLocation>
</comment>
<dbReference type="GO" id="GO:0022857">
    <property type="term" value="F:transmembrane transporter activity"/>
    <property type="evidence" value="ECO:0007669"/>
    <property type="project" value="UniProtKB-UniRule"/>
</dbReference>
<dbReference type="InterPro" id="IPR010656">
    <property type="entry name" value="DctM"/>
</dbReference>
<dbReference type="InterPro" id="IPR004681">
    <property type="entry name" value="TRAP_DctM"/>
</dbReference>
<accession>A0A1G6TS80</accession>
<evidence type="ECO:0000259" key="8">
    <source>
        <dbReference type="Pfam" id="PF06808"/>
    </source>
</evidence>
<dbReference type="OrthoDB" id="9796052at2"/>
<comment type="similarity">
    <text evidence="7">Belongs to the TRAP transporter large permease family.</text>
</comment>
<dbReference type="AlphaFoldDB" id="A0A1G6TS80"/>
<dbReference type="PANTHER" id="PTHR33362:SF5">
    <property type="entry name" value="C4-DICARBOXYLATE TRAP TRANSPORTER LARGE PERMEASE PROTEIN DCTM"/>
    <property type="match status" value="1"/>
</dbReference>
<comment type="caution">
    <text evidence="7">Lacks conserved residue(s) required for the propagation of feature annotation.</text>
</comment>
<feature type="transmembrane region" description="Helical" evidence="7">
    <location>
        <begin position="33"/>
        <end position="53"/>
    </location>
</feature>
<dbReference type="Pfam" id="PF06808">
    <property type="entry name" value="DctM"/>
    <property type="match status" value="1"/>
</dbReference>
<evidence type="ECO:0000313" key="10">
    <source>
        <dbReference type="Proteomes" id="UP000198908"/>
    </source>
</evidence>
<comment type="subunit">
    <text evidence="7">The complex comprises the extracytoplasmic solute receptor protein and the two transmembrane proteins.</text>
</comment>
<feature type="transmembrane region" description="Helical" evidence="7">
    <location>
        <begin position="281"/>
        <end position="303"/>
    </location>
</feature>
<feature type="transmembrane region" description="Helical" evidence="7">
    <location>
        <begin position="249"/>
        <end position="269"/>
    </location>
</feature>
<dbReference type="GO" id="GO:0005886">
    <property type="term" value="C:plasma membrane"/>
    <property type="evidence" value="ECO:0007669"/>
    <property type="project" value="UniProtKB-SubCell"/>
</dbReference>
<dbReference type="NCBIfam" id="TIGR00786">
    <property type="entry name" value="dctM"/>
    <property type="match status" value="1"/>
</dbReference>
<protein>
    <recommendedName>
        <fullName evidence="7">TRAP transporter large permease protein</fullName>
    </recommendedName>
</protein>
<comment type="function">
    <text evidence="7">Part of the tripartite ATP-independent periplasmic (TRAP) transport system.</text>
</comment>
<evidence type="ECO:0000256" key="7">
    <source>
        <dbReference type="RuleBase" id="RU369079"/>
    </source>
</evidence>
<feature type="transmembrane region" description="Helical" evidence="7">
    <location>
        <begin position="60"/>
        <end position="81"/>
    </location>
</feature>
<keyword evidence="2" id="KW-1003">Cell membrane</keyword>
<keyword evidence="5 7" id="KW-1133">Transmembrane helix</keyword>
<proteinExistence type="inferred from homology"/>
<dbReference type="PANTHER" id="PTHR33362">
    <property type="entry name" value="SIALIC ACID TRAP TRANSPORTER PERMEASE PROTEIN SIAT-RELATED"/>
    <property type="match status" value="1"/>
</dbReference>
<evidence type="ECO:0000256" key="3">
    <source>
        <dbReference type="ARBA" id="ARBA00022519"/>
    </source>
</evidence>
<gene>
    <name evidence="9" type="ORF">SAMN05421548_117137</name>
</gene>
<feature type="transmembrane region" description="Helical" evidence="7">
    <location>
        <begin position="101"/>
        <end position="128"/>
    </location>
</feature>
<feature type="transmembrane region" description="Helical" evidence="7">
    <location>
        <begin position="409"/>
        <end position="428"/>
    </location>
</feature>
<evidence type="ECO:0000256" key="1">
    <source>
        <dbReference type="ARBA" id="ARBA00004429"/>
    </source>
</evidence>
<dbReference type="PIRSF" id="PIRSF006066">
    <property type="entry name" value="HI0050"/>
    <property type="match status" value="1"/>
</dbReference>
<sequence>MIAHIELAVTFLLFLGLLGAGMAVPFAILVPALAYLYMQGGVAAFGGIGLTSWGSMNSYTLTAIPLFILMAECIQASGLGFRVYGGLARLFRRMPGGLVQTNLIGCALFAAVSGSSIATAAAVGNVALPQLGARCYDRKLSTGSLAAGGTLGILFPPSIALIVYGTFTETSVAKLFMAGVVPGVLLTMLFVIYVAVRALMRPDLVETPDETPTRLAILVRALCDVLPLGLLVGGVLGAIYAGIATPTEAAAVGCIAAMMICRLFATFTWKTLTTSLRKATLIVGNIIFITYAAYIFSYAMTYAGVGEEITSFIVGLHLTKPQFFIALLVLYTVLGALIESLGMIVITVPLLAPVLASYGIDPVWFGVVVVMFIEMGQITPPIGINLFVIQSISKGSITEVVQGTIPFHLIMFALLALLMAFPQIALWLPTRMIG</sequence>
<dbReference type="Proteomes" id="UP000198908">
    <property type="component" value="Unassembled WGS sequence"/>
</dbReference>
<evidence type="ECO:0000256" key="6">
    <source>
        <dbReference type="ARBA" id="ARBA00023136"/>
    </source>
</evidence>
<name>A0A1G6TS80_9BURK</name>
<keyword evidence="7" id="KW-0813">Transport</keyword>
<feature type="transmembrane region" description="Helical" evidence="7">
    <location>
        <begin position="140"/>
        <end position="163"/>
    </location>
</feature>
<organism evidence="9 10">
    <name type="scientific">Paraburkholderia lycopersici</name>
    <dbReference type="NCBI Taxonomy" id="416944"/>
    <lineage>
        <taxon>Bacteria</taxon>
        <taxon>Pseudomonadati</taxon>
        <taxon>Pseudomonadota</taxon>
        <taxon>Betaproteobacteria</taxon>
        <taxon>Burkholderiales</taxon>
        <taxon>Burkholderiaceae</taxon>
        <taxon>Paraburkholderia</taxon>
    </lineage>
</organism>
<dbReference type="EMBL" id="FMYQ01000017">
    <property type="protein sequence ID" value="SDD31881.1"/>
    <property type="molecule type" value="Genomic_DNA"/>
</dbReference>
<evidence type="ECO:0000256" key="2">
    <source>
        <dbReference type="ARBA" id="ARBA00022475"/>
    </source>
</evidence>